<evidence type="ECO:0000313" key="1">
    <source>
        <dbReference type="EMBL" id="PZD82389.1"/>
    </source>
</evidence>
<dbReference type="AlphaFoldDB" id="A0A2W1K6G3"/>
<dbReference type="EMBL" id="QKQP01000001">
    <property type="protein sequence ID" value="PZD82389.1"/>
    <property type="molecule type" value="Genomic_DNA"/>
</dbReference>
<organism evidence="1 2">
    <name type="scientific">Acidithiobacillus ferrooxidans</name>
    <name type="common">Thiobacillus ferrooxidans</name>
    <dbReference type="NCBI Taxonomy" id="920"/>
    <lineage>
        <taxon>Bacteria</taxon>
        <taxon>Pseudomonadati</taxon>
        <taxon>Pseudomonadota</taxon>
        <taxon>Acidithiobacillia</taxon>
        <taxon>Acidithiobacillales</taxon>
        <taxon>Acidithiobacillaceae</taxon>
        <taxon>Acidithiobacillus</taxon>
    </lineage>
</organism>
<gene>
    <name evidence="1" type="ORF">DN052_05065</name>
</gene>
<proteinExistence type="predicted"/>
<sequence length="148" mass="16169">MMKPVFANVKLVGPYAERIEREAAERRVSKAALITDYALRGLSSTENGHTELDGFEKRIAATVLAARGDVEAVQAELDTVAAMLDLFVKMMLIHLPEPAGDESEAVQSSALTRYDKFIKQVAHGGFDGDRPRAIAKIAALLTKKLQED</sequence>
<reference evidence="1 2" key="1">
    <citation type="submission" date="2018-06" db="EMBL/GenBank/DDBJ databases">
        <title>Draft sequence of Acidithiobacillus ferrooxidans CCM 4253.</title>
        <authorList>
            <person name="Moya-Beltran A."/>
            <person name="Castro M."/>
            <person name="Covarrubias P.C."/>
            <person name="Issotta F."/>
            <person name="Janiczek O."/>
            <person name="Mandl M."/>
            <person name="Kucera J."/>
            <person name="Quatrini R."/>
        </authorList>
    </citation>
    <scope>NUCLEOTIDE SEQUENCE [LARGE SCALE GENOMIC DNA]</scope>
    <source>
        <strain evidence="1 2">CCM 4253</strain>
    </source>
</reference>
<dbReference type="RefSeq" id="WP_054608690.1">
    <property type="nucleotide sequence ID" value="NZ_AP025160.1"/>
</dbReference>
<accession>A0A2W1K6G3</accession>
<dbReference type="Proteomes" id="UP000248886">
    <property type="component" value="Unassembled WGS sequence"/>
</dbReference>
<evidence type="ECO:0000313" key="2">
    <source>
        <dbReference type="Proteomes" id="UP000248886"/>
    </source>
</evidence>
<name>A0A2W1K6G3_ACIFR</name>
<protein>
    <submittedName>
        <fullName evidence="1">Uncharacterized protein</fullName>
    </submittedName>
</protein>
<comment type="caution">
    <text evidence="1">The sequence shown here is derived from an EMBL/GenBank/DDBJ whole genome shotgun (WGS) entry which is preliminary data.</text>
</comment>
<dbReference type="OrthoDB" id="5298598at2"/>